<dbReference type="EMBL" id="MPDM01000001">
    <property type="protein sequence ID" value="OKL50612.1"/>
    <property type="molecule type" value="Genomic_DNA"/>
</dbReference>
<keyword evidence="1" id="KW-0812">Transmembrane</keyword>
<accession>A0A1Q5PT41</accession>
<gene>
    <name evidence="2" type="ORF">BM477_01255</name>
</gene>
<name>A0A1Q5PT41_9ACTO</name>
<keyword evidence="1" id="KW-1133">Transmembrane helix</keyword>
<keyword evidence="3" id="KW-1185">Reference proteome</keyword>
<dbReference type="Proteomes" id="UP000186465">
    <property type="component" value="Unassembled WGS sequence"/>
</dbReference>
<feature type="transmembrane region" description="Helical" evidence="1">
    <location>
        <begin position="59"/>
        <end position="80"/>
    </location>
</feature>
<keyword evidence="1" id="KW-0472">Membrane</keyword>
<organism evidence="2 3">
    <name type="scientific">Boudabousia marimammalium</name>
    <dbReference type="NCBI Taxonomy" id="156892"/>
    <lineage>
        <taxon>Bacteria</taxon>
        <taxon>Bacillati</taxon>
        <taxon>Actinomycetota</taxon>
        <taxon>Actinomycetes</taxon>
        <taxon>Actinomycetales</taxon>
        <taxon>Actinomycetaceae</taxon>
        <taxon>Boudabousia</taxon>
    </lineage>
</organism>
<dbReference type="AlphaFoldDB" id="A0A1Q5PT41"/>
<sequence>MNFVVGLLLLAGGVGVALGTFWPAAHQLWVETGPRWEAEIFKAFDRTQVFLQGESQGSWIIMLALLVLLLLAILFLFTIFAQSGGKTRSAVQTQLPGLNGPDDGGSITFTSRFVDEFVQRELLEEANITSLTTSHWKVKGDTALLLKVKVARGASPATVCATVDEVTQKLDRLMGRPVPLQIHLQQGNAITETLSNTAAAPRVL</sequence>
<evidence type="ECO:0000313" key="2">
    <source>
        <dbReference type="EMBL" id="OKL50612.1"/>
    </source>
</evidence>
<proteinExistence type="predicted"/>
<evidence type="ECO:0000256" key="1">
    <source>
        <dbReference type="SAM" id="Phobius"/>
    </source>
</evidence>
<comment type="caution">
    <text evidence="2">The sequence shown here is derived from an EMBL/GenBank/DDBJ whole genome shotgun (WGS) entry which is preliminary data.</text>
</comment>
<dbReference type="STRING" id="156892.BM477_01255"/>
<reference evidence="3" key="1">
    <citation type="submission" date="2016-11" db="EMBL/GenBank/DDBJ databases">
        <title>Actinomyces gypaetusis sp. nov. isolated from Gypaetus barbatus in Qinghai Tibet Plateau China.</title>
        <authorList>
            <person name="Meng X."/>
        </authorList>
    </citation>
    <scope>NUCLEOTIDE SEQUENCE [LARGE SCALE GENOMIC DNA]</scope>
    <source>
        <strain evidence="3">DSM 15383</strain>
    </source>
</reference>
<evidence type="ECO:0000313" key="3">
    <source>
        <dbReference type="Proteomes" id="UP000186465"/>
    </source>
</evidence>
<protein>
    <submittedName>
        <fullName evidence="2">Uncharacterized protein</fullName>
    </submittedName>
</protein>